<reference evidence="2 3" key="1">
    <citation type="submission" date="2016-10" db="EMBL/GenBank/DDBJ databases">
        <authorList>
            <person name="de Groot N.N."/>
        </authorList>
    </citation>
    <scope>NUCLEOTIDE SEQUENCE [LARGE SCALE GENOMIC DNA]</scope>
    <source>
        <strain evidence="2 3">DSM 2895</strain>
    </source>
</reference>
<dbReference type="GeneID" id="42307389"/>
<dbReference type="RefSeq" id="WP_052520654.1">
    <property type="nucleotide sequence ID" value="NZ_BJOA01000050.1"/>
</dbReference>
<dbReference type="EMBL" id="FNED01000010">
    <property type="protein sequence ID" value="SDJ00145.1"/>
    <property type="molecule type" value="Genomic_DNA"/>
</dbReference>
<protein>
    <submittedName>
        <fullName evidence="2">Thiol-disulfide isomerase or thioredoxin</fullName>
    </submittedName>
</protein>
<organism evidence="2 3">
    <name type="scientific">Aneurinibacillus migulanus</name>
    <name type="common">Bacillus migulanus</name>
    <dbReference type="NCBI Taxonomy" id="47500"/>
    <lineage>
        <taxon>Bacteria</taxon>
        <taxon>Bacillati</taxon>
        <taxon>Bacillota</taxon>
        <taxon>Bacilli</taxon>
        <taxon>Bacillales</taxon>
        <taxon>Paenibacillaceae</taxon>
        <taxon>Aneurinibacillus group</taxon>
        <taxon>Aneurinibacillus</taxon>
    </lineage>
</organism>
<dbReference type="GO" id="GO:0016209">
    <property type="term" value="F:antioxidant activity"/>
    <property type="evidence" value="ECO:0007669"/>
    <property type="project" value="InterPro"/>
</dbReference>
<dbReference type="AlphaFoldDB" id="A0A0K2WHH5"/>
<evidence type="ECO:0000313" key="3">
    <source>
        <dbReference type="Proteomes" id="UP000182836"/>
    </source>
</evidence>
<gene>
    <name evidence="2" type="ORF">SAMN04487909_11079</name>
</gene>
<evidence type="ECO:0000313" key="2">
    <source>
        <dbReference type="EMBL" id="SDJ00145.1"/>
    </source>
</evidence>
<dbReference type="InterPro" id="IPR050553">
    <property type="entry name" value="Thioredoxin_ResA/DsbE_sf"/>
</dbReference>
<proteinExistence type="predicted"/>
<keyword evidence="2" id="KW-0413">Isomerase</keyword>
<dbReference type="Proteomes" id="UP000182836">
    <property type="component" value="Unassembled WGS sequence"/>
</dbReference>
<dbReference type="Pfam" id="PF00578">
    <property type="entry name" value="AhpC-TSA"/>
    <property type="match status" value="1"/>
</dbReference>
<evidence type="ECO:0000256" key="1">
    <source>
        <dbReference type="ARBA" id="ARBA00023157"/>
    </source>
</evidence>
<dbReference type="Gene3D" id="3.40.30.10">
    <property type="entry name" value="Glutaredoxin"/>
    <property type="match status" value="1"/>
</dbReference>
<accession>A0A0K2WHH5</accession>
<dbReference type="PANTHER" id="PTHR42852:SF12">
    <property type="entry name" value="THIOL-DISULFIDE OXIDOREDUCTASE YKUV"/>
    <property type="match status" value="1"/>
</dbReference>
<dbReference type="GO" id="GO:0016491">
    <property type="term" value="F:oxidoreductase activity"/>
    <property type="evidence" value="ECO:0007669"/>
    <property type="project" value="InterPro"/>
</dbReference>
<sequence length="152" mass="17167">MPMRLKTPMPSLDGATEWFNDEGFKPEDLAGHPVLIHFWAVSCHICHEVMDEVVSYVHAYKDHGLKVVGIHMPKQESDLDVGKVKKDIEQYNIVQPVAVDNTHAMTDAFENQFVPAFFLFDNEGKLVYRAAGDKGFKNVKPKIEDLLGIAQQ</sequence>
<dbReference type="GO" id="GO:0016853">
    <property type="term" value="F:isomerase activity"/>
    <property type="evidence" value="ECO:0007669"/>
    <property type="project" value="UniProtKB-KW"/>
</dbReference>
<dbReference type="InterPro" id="IPR000866">
    <property type="entry name" value="AhpC/TSA"/>
</dbReference>
<dbReference type="PANTHER" id="PTHR42852">
    <property type="entry name" value="THIOL:DISULFIDE INTERCHANGE PROTEIN DSBE"/>
    <property type="match status" value="1"/>
</dbReference>
<dbReference type="PROSITE" id="PS51352">
    <property type="entry name" value="THIOREDOXIN_2"/>
    <property type="match status" value="1"/>
</dbReference>
<dbReference type="InterPro" id="IPR036249">
    <property type="entry name" value="Thioredoxin-like_sf"/>
</dbReference>
<dbReference type="InterPro" id="IPR013766">
    <property type="entry name" value="Thioredoxin_domain"/>
</dbReference>
<name>A0A0K2WHH5_ANEMI</name>
<dbReference type="SUPFAM" id="SSF52833">
    <property type="entry name" value="Thioredoxin-like"/>
    <property type="match status" value="1"/>
</dbReference>
<keyword evidence="1" id="KW-1015">Disulfide bond</keyword>
<dbReference type="OrthoDB" id="9811352at2"/>